<dbReference type="SUPFAM" id="SSF56784">
    <property type="entry name" value="HAD-like"/>
    <property type="match status" value="1"/>
</dbReference>
<dbReference type="GO" id="GO:0043682">
    <property type="term" value="F:P-type divalent copper transporter activity"/>
    <property type="evidence" value="ECO:0007669"/>
    <property type="project" value="TreeGrafter"/>
</dbReference>
<dbReference type="SFLD" id="SFLDG00002">
    <property type="entry name" value="C1.7:_P-type_atpase_like"/>
    <property type="match status" value="1"/>
</dbReference>
<dbReference type="PROSITE" id="PS00154">
    <property type="entry name" value="ATPASE_E1_E2"/>
    <property type="match status" value="1"/>
</dbReference>
<name>A0A8A4TWT9_SULCO</name>
<evidence type="ECO:0000256" key="2">
    <source>
        <dbReference type="ARBA" id="ARBA00006024"/>
    </source>
</evidence>
<keyword evidence="4 11" id="KW-0812">Transmembrane</keyword>
<dbReference type="InterPro" id="IPR023298">
    <property type="entry name" value="ATPase_P-typ_TM_dom_sf"/>
</dbReference>
<dbReference type="SFLD" id="SFLDF00027">
    <property type="entry name" value="p-type_atpase"/>
    <property type="match status" value="1"/>
</dbReference>
<keyword evidence="8" id="KW-1278">Translocase</keyword>
<dbReference type="GO" id="GO:0055070">
    <property type="term" value="P:copper ion homeostasis"/>
    <property type="evidence" value="ECO:0007669"/>
    <property type="project" value="TreeGrafter"/>
</dbReference>
<dbReference type="PANTHER" id="PTHR43520">
    <property type="entry name" value="ATP7, ISOFORM B"/>
    <property type="match status" value="1"/>
</dbReference>
<dbReference type="PRINTS" id="PR00119">
    <property type="entry name" value="CATATPASE"/>
</dbReference>
<dbReference type="NCBIfam" id="TIGR01494">
    <property type="entry name" value="ATPase_P-type"/>
    <property type="match status" value="1"/>
</dbReference>
<dbReference type="InterPro" id="IPR044492">
    <property type="entry name" value="P_typ_ATPase_HD_dom"/>
</dbReference>
<evidence type="ECO:0000313" key="14">
    <source>
        <dbReference type="Proteomes" id="UP000663929"/>
    </source>
</evidence>
<evidence type="ECO:0000256" key="8">
    <source>
        <dbReference type="ARBA" id="ARBA00022967"/>
    </source>
</evidence>
<gene>
    <name evidence="13" type="primary">cadA</name>
    <name evidence="13" type="ORF">J3U87_28805</name>
</gene>
<dbReference type="Gene3D" id="3.40.1110.10">
    <property type="entry name" value="Calcium-transporting ATPase, cytoplasmic domain N"/>
    <property type="match status" value="1"/>
</dbReference>
<dbReference type="InterPro" id="IPR008250">
    <property type="entry name" value="ATPase_P-typ_transduc_dom_A_sf"/>
</dbReference>
<feature type="transmembrane region" description="Helical" evidence="11">
    <location>
        <begin position="129"/>
        <end position="148"/>
    </location>
</feature>
<evidence type="ECO:0000256" key="9">
    <source>
        <dbReference type="ARBA" id="ARBA00022989"/>
    </source>
</evidence>
<comment type="subcellular location">
    <subcellularLocation>
        <location evidence="1">Cell membrane</location>
        <topology evidence="1">Multi-pass membrane protein</topology>
    </subcellularLocation>
</comment>
<dbReference type="GO" id="GO:0016887">
    <property type="term" value="F:ATP hydrolysis activity"/>
    <property type="evidence" value="ECO:0007669"/>
    <property type="project" value="InterPro"/>
</dbReference>
<feature type="transmembrane region" description="Helical" evidence="11">
    <location>
        <begin position="21"/>
        <end position="40"/>
    </location>
</feature>
<dbReference type="InterPro" id="IPR023299">
    <property type="entry name" value="ATPase_P-typ_cyto_dom_N"/>
</dbReference>
<organism evidence="13 14">
    <name type="scientific">Sulfidibacter corallicola</name>
    <dbReference type="NCBI Taxonomy" id="2818388"/>
    <lineage>
        <taxon>Bacteria</taxon>
        <taxon>Pseudomonadati</taxon>
        <taxon>Acidobacteriota</taxon>
        <taxon>Holophagae</taxon>
        <taxon>Acanthopleuribacterales</taxon>
        <taxon>Acanthopleuribacteraceae</taxon>
        <taxon>Sulfidibacter</taxon>
    </lineage>
</organism>
<keyword evidence="7 11" id="KW-0067">ATP-binding</keyword>
<evidence type="ECO:0000259" key="12">
    <source>
        <dbReference type="Pfam" id="PF00122"/>
    </source>
</evidence>
<evidence type="ECO:0000256" key="5">
    <source>
        <dbReference type="ARBA" id="ARBA00022723"/>
    </source>
</evidence>
<keyword evidence="10 11" id="KW-0472">Membrane</keyword>
<dbReference type="NCBIfam" id="TIGR01525">
    <property type="entry name" value="ATPase-IB_hvy"/>
    <property type="match status" value="1"/>
</dbReference>
<dbReference type="GO" id="GO:0005886">
    <property type="term" value="C:plasma membrane"/>
    <property type="evidence" value="ECO:0007669"/>
    <property type="project" value="UniProtKB-SubCell"/>
</dbReference>
<evidence type="ECO:0000256" key="10">
    <source>
        <dbReference type="ARBA" id="ARBA00023136"/>
    </source>
</evidence>
<dbReference type="PRINTS" id="PR00943">
    <property type="entry name" value="CUATPASE"/>
</dbReference>
<feature type="transmembrane region" description="Helical" evidence="11">
    <location>
        <begin position="60"/>
        <end position="78"/>
    </location>
</feature>
<evidence type="ECO:0000256" key="4">
    <source>
        <dbReference type="ARBA" id="ARBA00022692"/>
    </source>
</evidence>
<keyword evidence="5 11" id="KW-0479">Metal-binding</keyword>
<evidence type="ECO:0000313" key="13">
    <source>
        <dbReference type="EMBL" id="QTD54426.1"/>
    </source>
</evidence>
<evidence type="ECO:0000256" key="3">
    <source>
        <dbReference type="ARBA" id="ARBA00022475"/>
    </source>
</evidence>
<evidence type="ECO:0000256" key="7">
    <source>
        <dbReference type="ARBA" id="ARBA00022840"/>
    </source>
</evidence>
<dbReference type="GO" id="GO:0005524">
    <property type="term" value="F:ATP binding"/>
    <property type="evidence" value="ECO:0007669"/>
    <property type="project" value="UniProtKB-UniRule"/>
</dbReference>
<sequence length="681" mass="72566">MPLEPTMPIAEVAEASEERELYRRFWIGLAFTLPVFLLAMGEMLPGQPLAKLIPNQVAGWLQLLLTTPVVLWSGSLFFQRGWASLVHRHLNMFTLVSTGVGVAFLYSIVALGFPDLFPASLRNAEGRVGLYFEAAAVITVLVLLGQILEIRARNQTNSALEALLNLAPQQARRFKGDGSEEDVPLDRVLPGDRLRVRPGEKVPVDGIVLEGTSAVDESMITGESIPRAKVTGDRVIGGTVNQTGGLVMKAEKVGAATLLSQIIHMVAEAQRSRAPIQRLADSVSGYFVPAVIAIALLTFGLWAWLAPVSGMNYGLVNAVAVLIIACPCALGLATPISIMVSTGRGARNGILVKNAEAIETLEKVDTLLLDKTGTLTEGKPRLVSIAKRNGFSEETLLGLAASVERASEHPLAQAVVNAARERDLRMVEPTDFESVTGKGVSGSVDRRSVLIGTSRFLEERGIVHEDLKAEAEALRQQGQTILLVAVDGRAAGLLGVADPIKESSANALAALRKEGIRLVMVTGDSETTATAVAAKLGVDEVHAELLPQHKAEIVADYQARGRVVAMAGDGINDAPALARAEVGIAMGKGTDVAMESAGITLIEGDLRAIARARRLSRETMRNIRQNLFFAFAYNSLGIPIAAGLFFPFTGWLLNPMLAAAAMSLSSVSVIGNALRLRSVKL</sequence>
<dbReference type="PANTHER" id="PTHR43520:SF8">
    <property type="entry name" value="P-TYPE CU(+) TRANSPORTER"/>
    <property type="match status" value="1"/>
</dbReference>
<dbReference type="KEGG" id="scor:J3U87_28805"/>
<feature type="transmembrane region" description="Helical" evidence="11">
    <location>
        <begin position="627"/>
        <end position="646"/>
    </location>
</feature>
<dbReference type="InterPro" id="IPR036412">
    <property type="entry name" value="HAD-like_sf"/>
</dbReference>
<dbReference type="GO" id="GO:0005507">
    <property type="term" value="F:copper ion binding"/>
    <property type="evidence" value="ECO:0007669"/>
    <property type="project" value="TreeGrafter"/>
</dbReference>
<keyword evidence="3 11" id="KW-1003">Cell membrane</keyword>
<accession>A0A8A4TWT9</accession>
<keyword evidence="9 11" id="KW-1133">Transmembrane helix</keyword>
<feature type="transmembrane region" description="Helical" evidence="11">
    <location>
        <begin position="318"/>
        <end position="340"/>
    </location>
</feature>
<evidence type="ECO:0000256" key="6">
    <source>
        <dbReference type="ARBA" id="ARBA00022741"/>
    </source>
</evidence>
<dbReference type="InterPro" id="IPR018303">
    <property type="entry name" value="ATPase_P-typ_P_site"/>
</dbReference>
<evidence type="ECO:0000256" key="1">
    <source>
        <dbReference type="ARBA" id="ARBA00004651"/>
    </source>
</evidence>
<dbReference type="InterPro" id="IPR027256">
    <property type="entry name" value="P-typ_ATPase_IB"/>
</dbReference>
<dbReference type="Pfam" id="PF00122">
    <property type="entry name" value="E1-E2_ATPase"/>
    <property type="match status" value="1"/>
</dbReference>
<dbReference type="SUPFAM" id="SSF81653">
    <property type="entry name" value="Calcium ATPase, transduction domain A"/>
    <property type="match status" value="1"/>
</dbReference>
<keyword evidence="6 11" id="KW-0547">Nucleotide-binding</keyword>
<comment type="similarity">
    <text evidence="2 11">Belongs to the cation transport ATPase (P-type) (TC 3.A.3) family. Type IB subfamily.</text>
</comment>
<dbReference type="SUPFAM" id="SSF81665">
    <property type="entry name" value="Calcium ATPase, transmembrane domain M"/>
    <property type="match status" value="1"/>
</dbReference>
<feature type="transmembrane region" description="Helical" evidence="11">
    <location>
        <begin position="283"/>
        <end position="306"/>
    </location>
</feature>
<dbReference type="Proteomes" id="UP000663929">
    <property type="component" value="Chromosome"/>
</dbReference>
<dbReference type="CDD" id="cd02094">
    <property type="entry name" value="P-type_ATPase_Cu-like"/>
    <property type="match status" value="1"/>
</dbReference>
<dbReference type="Gene3D" id="2.70.150.10">
    <property type="entry name" value="Calcium-transporting ATPase, cytoplasmic transduction domain A"/>
    <property type="match status" value="1"/>
</dbReference>
<feature type="transmembrane region" description="Helical" evidence="11">
    <location>
        <begin position="90"/>
        <end position="109"/>
    </location>
</feature>
<dbReference type="SFLD" id="SFLDS00003">
    <property type="entry name" value="Haloacid_Dehalogenase"/>
    <property type="match status" value="1"/>
</dbReference>
<dbReference type="NCBIfam" id="TIGR01512">
    <property type="entry name" value="ATPase-IB2_Cd"/>
    <property type="match status" value="1"/>
</dbReference>
<feature type="transmembrane region" description="Helical" evidence="11">
    <location>
        <begin position="652"/>
        <end position="674"/>
    </location>
</feature>
<dbReference type="EMBL" id="CP071793">
    <property type="protein sequence ID" value="QTD54426.1"/>
    <property type="molecule type" value="Genomic_DNA"/>
</dbReference>
<dbReference type="Pfam" id="PF00702">
    <property type="entry name" value="Hydrolase"/>
    <property type="match status" value="1"/>
</dbReference>
<reference evidence="13" key="1">
    <citation type="submission" date="2021-03" db="EMBL/GenBank/DDBJ databases">
        <title>Acanthopleuribacteraceae sp. M133.</title>
        <authorList>
            <person name="Wang G."/>
        </authorList>
    </citation>
    <scope>NUCLEOTIDE SEQUENCE</scope>
    <source>
        <strain evidence="13">M133</strain>
    </source>
</reference>
<evidence type="ECO:0000256" key="11">
    <source>
        <dbReference type="RuleBase" id="RU362081"/>
    </source>
</evidence>
<dbReference type="NCBIfam" id="TIGR01511">
    <property type="entry name" value="ATPase-IB1_Cu"/>
    <property type="match status" value="1"/>
</dbReference>
<dbReference type="InterPro" id="IPR023214">
    <property type="entry name" value="HAD_sf"/>
</dbReference>
<dbReference type="InterPro" id="IPR001757">
    <property type="entry name" value="P_typ_ATPase"/>
</dbReference>
<dbReference type="InterPro" id="IPR059000">
    <property type="entry name" value="ATPase_P-type_domA"/>
</dbReference>
<proteinExistence type="inferred from homology"/>
<feature type="domain" description="P-type ATPase A" evidence="12">
    <location>
        <begin position="166"/>
        <end position="266"/>
    </location>
</feature>
<dbReference type="Gene3D" id="3.40.50.1000">
    <property type="entry name" value="HAD superfamily/HAD-like"/>
    <property type="match status" value="1"/>
</dbReference>
<dbReference type="GO" id="GO:0060003">
    <property type="term" value="P:copper ion export"/>
    <property type="evidence" value="ECO:0007669"/>
    <property type="project" value="UniProtKB-ARBA"/>
</dbReference>
<dbReference type="AlphaFoldDB" id="A0A8A4TWT9"/>
<keyword evidence="14" id="KW-1185">Reference proteome</keyword>
<dbReference type="FunFam" id="2.70.150.10:FF:000020">
    <property type="entry name" value="Copper-exporting P-type ATPase A"/>
    <property type="match status" value="1"/>
</dbReference>
<protein>
    <submittedName>
        <fullName evidence="13">Cadmium-translocating P-type ATPase</fullName>
    </submittedName>
</protein>